<evidence type="ECO:0000256" key="1">
    <source>
        <dbReference type="SAM" id="MobiDB-lite"/>
    </source>
</evidence>
<comment type="caution">
    <text evidence="2">The sequence shown here is derived from an EMBL/GenBank/DDBJ whole genome shotgun (WGS) entry which is preliminary data.</text>
</comment>
<organism evidence="2 3">
    <name type="scientific">Candidatus Acutalibacter ornithocaccae</name>
    <dbReference type="NCBI Taxonomy" id="2838416"/>
    <lineage>
        <taxon>Bacteria</taxon>
        <taxon>Bacillati</taxon>
        <taxon>Bacillota</taxon>
        <taxon>Clostridia</taxon>
        <taxon>Eubacteriales</taxon>
        <taxon>Acutalibacteraceae</taxon>
        <taxon>Acutalibacter</taxon>
    </lineage>
</organism>
<proteinExistence type="predicted"/>
<dbReference type="AlphaFoldDB" id="A0A9D2LZY7"/>
<name>A0A9D2LZY7_9FIRM</name>
<gene>
    <name evidence="2" type="ORF">H9942_09690</name>
</gene>
<evidence type="ECO:0000313" key="2">
    <source>
        <dbReference type="EMBL" id="HJB38319.1"/>
    </source>
</evidence>
<evidence type="ECO:0000313" key="3">
    <source>
        <dbReference type="Proteomes" id="UP000824214"/>
    </source>
</evidence>
<accession>A0A9D2LZY7</accession>
<reference evidence="2" key="2">
    <citation type="submission" date="2021-04" db="EMBL/GenBank/DDBJ databases">
        <authorList>
            <person name="Gilroy R."/>
        </authorList>
    </citation>
    <scope>NUCLEOTIDE SEQUENCE</scope>
    <source>
        <strain evidence="2">ChiBcolR8-3208</strain>
    </source>
</reference>
<dbReference type="EMBL" id="DWXZ01000208">
    <property type="protein sequence ID" value="HJB38319.1"/>
    <property type="molecule type" value="Genomic_DNA"/>
</dbReference>
<reference evidence="2" key="1">
    <citation type="journal article" date="2021" name="PeerJ">
        <title>Extensive microbial diversity within the chicken gut microbiome revealed by metagenomics and culture.</title>
        <authorList>
            <person name="Gilroy R."/>
            <person name="Ravi A."/>
            <person name="Getino M."/>
            <person name="Pursley I."/>
            <person name="Horton D.L."/>
            <person name="Alikhan N.F."/>
            <person name="Baker D."/>
            <person name="Gharbi K."/>
            <person name="Hall N."/>
            <person name="Watson M."/>
            <person name="Adriaenssens E.M."/>
            <person name="Foster-Nyarko E."/>
            <person name="Jarju S."/>
            <person name="Secka A."/>
            <person name="Antonio M."/>
            <person name="Oren A."/>
            <person name="Chaudhuri R.R."/>
            <person name="La Ragione R."/>
            <person name="Hildebrand F."/>
            <person name="Pallen M.J."/>
        </authorList>
    </citation>
    <scope>NUCLEOTIDE SEQUENCE</scope>
    <source>
        <strain evidence="2">ChiBcolR8-3208</strain>
    </source>
</reference>
<protein>
    <submittedName>
        <fullName evidence="2">Uncharacterized protein</fullName>
    </submittedName>
</protein>
<feature type="region of interest" description="Disordered" evidence="1">
    <location>
        <begin position="291"/>
        <end position="314"/>
    </location>
</feature>
<dbReference type="Proteomes" id="UP000824214">
    <property type="component" value="Unassembled WGS sequence"/>
</dbReference>
<sequence length="314" mass="34957">MKEGLVKQGLSAPEMGKINRYTRRAYTPEEVYAFSLVLCDNEVDRDWERFSLEALEGLRELFPGKTLLFDHERRSASQTARIYDTALETEPGKSTQGGEVYTKLTAKAYLPRTEKNREVIELIESGILKEVSVGCSMGRSVCSICGKERCGHVKGRLYDGQRCHQVLYEPQDAYECSFVAVPAQRAAGVVKQFQGEAPGDVVKCLEAAGEEGLSLTKAQAQALLAQVKQWQEQARWGRSYREKLEGDVLKYSAILQPSLPRAVMESAVKGLSVEELSQMAQTYEKMAGEKLPLKPQLAPQQGRAPGEDNGEFRI</sequence>